<name>A0A3M7TMY1_9BACI</name>
<sequence length="86" mass="9573">MNKNFLVSGYVLFLSGLVLFGLMHVAIALYVPHLGGWGDPPGKFVTVLNEIMGWVPYVLSVILMIVGAGILLDQMNKWIEQKENQQ</sequence>
<organism evidence="2 3">
    <name type="scientific">Alteribacter keqinensis</name>
    <dbReference type="NCBI Taxonomy" id="2483800"/>
    <lineage>
        <taxon>Bacteria</taxon>
        <taxon>Bacillati</taxon>
        <taxon>Bacillota</taxon>
        <taxon>Bacilli</taxon>
        <taxon>Bacillales</taxon>
        <taxon>Bacillaceae</taxon>
        <taxon>Alteribacter</taxon>
    </lineage>
</organism>
<dbReference type="RefSeq" id="WP_122900988.1">
    <property type="nucleotide sequence ID" value="NZ_RHIB01000003.1"/>
</dbReference>
<evidence type="ECO:0000313" key="2">
    <source>
        <dbReference type="EMBL" id="RNA66993.1"/>
    </source>
</evidence>
<comment type="caution">
    <text evidence="2">The sequence shown here is derived from an EMBL/GenBank/DDBJ whole genome shotgun (WGS) entry which is preliminary data.</text>
</comment>
<feature type="transmembrane region" description="Helical" evidence="1">
    <location>
        <begin position="7"/>
        <end position="31"/>
    </location>
</feature>
<evidence type="ECO:0000256" key="1">
    <source>
        <dbReference type="SAM" id="Phobius"/>
    </source>
</evidence>
<protein>
    <submittedName>
        <fullName evidence="2">Uncharacterized protein</fullName>
    </submittedName>
</protein>
<keyword evidence="1" id="KW-0472">Membrane</keyword>
<feature type="transmembrane region" description="Helical" evidence="1">
    <location>
        <begin position="51"/>
        <end position="72"/>
    </location>
</feature>
<proteinExistence type="predicted"/>
<keyword evidence="1" id="KW-1133">Transmembrane helix</keyword>
<dbReference type="OrthoDB" id="2622902at2"/>
<evidence type="ECO:0000313" key="3">
    <source>
        <dbReference type="Proteomes" id="UP000278746"/>
    </source>
</evidence>
<accession>A0A3M7TMY1</accession>
<dbReference type="AlphaFoldDB" id="A0A3M7TMY1"/>
<gene>
    <name evidence="2" type="ORF">EBO34_17520</name>
</gene>
<dbReference type="Proteomes" id="UP000278746">
    <property type="component" value="Unassembled WGS sequence"/>
</dbReference>
<dbReference type="EMBL" id="RHIB01000003">
    <property type="protein sequence ID" value="RNA66993.1"/>
    <property type="molecule type" value="Genomic_DNA"/>
</dbReference>
<reference evidence="2 3" key="1">
    <citation type="submission" date="2018-10" db="EMBL/GenBank/DDBJ databases">
        <title>Bacillus Keqinensis sp. nov., a moderately halophilic bacterium isolated from a saline-alkaline lake.</title>
        <authorList>
            <person name="Wang H."/>
        </authorList>
    </citation>
    <scope>NUCLEOTIDE SEQUENCE [LARGE SCALE GENOMIC DNA]</scope>
    <source>
        <strain evidence="2 3">KQ-3</strain>
    </source>
</reference>
<keyword evidence="3" id="KW-1185">Reference proteome</keyword>
<keyword evidence="1" id="KW-0812">Transmembrane</keyword>